<evidence type="ECO:0000256" key="5">
    <source>
        <dbReference type="ARBA" id="ARBA00022692"/>
    </source>
</evidence>
<comment type="subcellular location">
    <subcellularLocation>
        <location evidence="12">Cytoplasmic vesicle</location>
        <location evidence="12">Clathrin-coated vesicle membrane</location>
        <topology evidence="12">Multi-pass membrane protein</topology>
    </subcellularLocation>
    <subcellularLocation>
        <location evidence="2">Cytoplasmic vesicle</location>
        <location evidence="2">Secretory vesicle</location>
        <location evidence="2">Synaptic vesicle membrane</location>
        <topology evidence="2">Multi-pass membrane protein</topology>
    </subcellularLocation>
    <subcellularLocation>
        <location evidence="1">Melanosome</location>
    </subcellularLocation>
</comment>
<evidence type="ECO:0000313" key="16">
    <source>
        <dbReference type="Proteomes" id="UP000236370"/>
    </source>
</evidence>
<proteinExistence type="inferred from homology"/>
<dbReference type="PANTHER" id="PTHR11629">
    <property type="entry name" value="VACUOLAR PROTON ATPASES"/>
    <property type="match status" value="1"/>
</dbReference>
<keyword evidence="8" id="KW-0770">Synapse</keyword>
<feature type="transmembrane region" description="Helical" evidence="14">
    <location>
        <begin position="402"/>
        <end position="421"/>
    </location>
</feature>
<keyword evidence="9 14" id="KW-0406">Ion transport</keyword>
<protein>
    <recommendedName>
        <fullName evidence="14">V-type proton ATPase subunit a</fullName>
    </recommendedName>
</protein>
<dbReference type="PANTHER" id="PTHR11629:SF68">
    <property type="entry name" value="V-TYPE PROTON ATPASE 116 KDA SUBUNIT A 1"/>
    <property type="match status" value="1"/>
</dbReference>
<keyword evidence="11" id="KW-0968">Cytoplasmic vesicle</keyword>
<reference evidence="15 16" key="1">
    <citation type="submission" date="2017-12" db="EMBL/GenBank/DDBJ databases">
        <title>High-resolution comparative analysis of great ape genomes.</title>
        <authorList>
            <person name="Pollen A."/>
            <person name="Hastie A."/>
            <person name="Hormozdiari F."/>
            <person name="Dougherty M."/>
            <person name="Liu R."/>
            <person name="Chaisson M."/>
            <person name="Hoppe E."/>
            <person name="Hill C."/>
            <person name="Pang A."/>
            <person name="Hillier L."/>
            <person name="Baker C."/>
            <person name="Armstrong J."/>
            <person name="Shendure J."/>
            <person name="Paten B."/>
            <person name="Wilson R."/>
            <person name="Chao H."/>
            <person name="Schneider V."/>
            <person name="Ventura M."/>
            <person name="Kronenberg Z."/>
            <person name="Murali S."/>
            <person name="Gordon D."/>
            <person name="Cantsilieris S."/>
            <person name="Munson K."/>
            <person name="Nelson B."/>
            <person name="Raja A."/>
            <person name="Underwood J."/>
            <person name="Diekhans M."/>
            <person name="Fiddes I."/>
            <person name="Haussler D."/>
            <person name="Eichler E."/>
        </authorList>
    </citation>
    <scope>NUCLEOTIDE SEQUENCE [LARGE SCALE GENOMIC DNA]</scope>
    <source>
        <strain evidence="15">Yerkes chimp pedigree #C0471</strain>
    </source>
</reference>
<dbReference type="EMBL" id="NBAG03000371">
    <property type="protein sequence ID" value="PNI33889.1"/>
    <property type="molecule type" value="Genomic_DNA"/>
</dbReference>
<evidence type="ECO:0000256" key="8">
    <source>
        <dbReference type="ARBA" id="ARBA00023018"/>
    </source>
</evidence>
<evidence type="ECO:0000256" key="9">
    <source>
        <dbReference type="ARBA" id="ARBA00023065"/>
    </source>
</evidence>
<comment type="similarity">
    <text evidence="3 14">Belongs to the V-ATPase 116 kDa subunit family.</text>
</comment>
<evidence type="ECO:0000256" key="7">
    <source>
        <dbReference type="ARBA" id="ARBA00022989"/>
    </source>
</evidence>
<feature type="transmembrane region" description="Helical" evidence="14">
    <location>
        <begin position="590"/>
        <end position="614"/>
    </location>
</feature>
<dbReference type="GO" id="GO:0000220">
    <property type="term" value="C:vacuolar proton-transporting V-type ATPase, V0 domain"/>
    <property type="evidence" value="ECO:0007669"/>
    <property type="project" value="InterPro"/>
</dbReference>
<feature type="transmembrane region" description="Helical" evidence="14">
    <location>
        <begin position="498"/>
        <end position="519"/>
    </location>
</feature>
<keyword evidence="7 14" id="KW-1133">Transmembrane helix</keyword>
<sequence>MGELFRSEEMTLAQLFLQSEAAYCCVSELGELGKVQFRDLNPDVNVFQRKFVNEVRRCEEMDRKLRFVEKEIRKANIPIMDTGENPEVPFPRDMIDLEMADPDLLEESSSLLEPSEMGRGTPLRLGFVAGVINRERIPTFERMLWRVCRGNVFLRQAEIENPLEDPVTGDYVHKSVFIIFFQGDQLKNRVKKICEGFRASLYPCPETPQERKEMASGVNTRIDDLQMVLNQTEDHRQRVLQAAAKNIRVWFIKVRKMKAIYHTLNLCNIDVTQKCLIAEVWCPVTDLDSIQFALRRGTEHSGSTVPSILNRMQTNQTPPTYNKTNKFTYGFQNIVDAYGIGTYREINPAPYTIITFPFLFAVMFGDFGHGILMTLFAVWMVLRESRILSQKNENEMFSTVFSGRYIILLMGVFSMYTGLIYNDCFSKSLNIFGSSWSVRPMFTYNWTEETLRGNPVLQLNPALPGVFGGPYPFGIDPIWNIATNKLTFLNSFKMKMSVILGIIHMLFGVSLSLFNHIYFKKPLNIYFGFIPEIIFMTSLFGYLVILIFYKWTAYDAHTSENAPSLLIHFINMFLFSYPESGYSMLYSGQKGIQCFLVVVALLCVPWMLLFKPLVLRHQYLRRKHLGTLNFGGIRVGNGPTEEDAEIIQHDQLSTHSEDADEFDFGDTMVHQAIHTIEYCLGCISNTASYLRLWALSLAHAQLSEVLWTMVIHIGLSVKSLAGGLVLFFFFTAFATLTVAILLIMEGLSAFLHALRLHWVEFQNKFYSGTGFKFLPFSFEHIREGKFEE</sequence>
<dbReference type="InterPro" id="IPR026028">
    <property type="entry name" value="V-type_ATPase_116kDa_su_euka"/>
</dbReference>
<evidence type="ECO:0000256" key="2">
    <source>
        <dbReference type="ARBA" id="ARBA00004644"/>
    </source>
</evidence>
<comment type="caution">
    <text evidence="15">The sequence shown here is derived from an EMBL/GenBank/DDBJ whole genome shotgun (WGS) entry which is preliminary data.</text>
</comment>
<dbReference type="GO" id="GO:0042470">
    <property type="term" value="C:melanosome"/>
    <property type="evidence" value="ECO:0007669"/>
    <property type="project" value="UniProtKB-SubCell"/>
</dbReference>
<evidence type="ECO:0000256" key="3">
    <source>
        <dbReference type="ARBA" id="ARBA00009904"/>
    </source>
</evidence>
<name>A0A2J8KFT9_PANTR</name>
<evidence type="ECO:0000256" key="12">
    <source>
        <dbReference type="ARBA" id="ARBA00029431"/>
    </source>
</evidence>
<dbReference type="AlphaFoldDB" id="A0A2J8KFT9"/>
<dbReference type="PIRSF" id="PIRSF001293">
    <property type="entry name" value="ATP6V0A1"/>
    <property type="match status" value="1"/>
</dbReference>
<feature type="transmembrane region" description="Helical" evidence="14">
    <location>
        <begin position="692"/>
        <end position="715"/>
    </location>
</feature>
<evidence type="ECO:0000256" key="10">
    <source>
        <dbReference type="ARBA" id="ARBA00023136"/>
    </source>
</evidence>
<keyword evidence="10 14" id="KW-0472">Membrane</keyword>
<comment type="subunit">
    <text evidence="13">V-ATPase is a heteromultimeric enzyme made up of two complexes: the ATP-hydrolytic V1 complex and the proton translocation V0 complex. The V1 complex consists of three catalytic AB heterodimers that form a heterohexamer, three peripheral stalks each consisting of EG heterodimers, one central rotor including subunits D and F, and the regulatory subunits C and H. The proton translocation complex V0 consists of the proton transport subunit a, a ring of proteolipid subunits c9c'', rotary subunit d, subunits e and f, and the accessory subunits ATP6AP1/Ac45 and ATP6AP2/PRR. Interacts with SPAAR.</text>
</comment>
<gene>
    <name evidence="15" type="ORF">CK820_G0038983</name>
</gene>
<evidence type="ECO:0000313" key="15">
    <source>
        <dbReference type="EMBL" id="PNI33889.1"/>
    </source>
</evidence>
<keyword evidence="6 14" id="KW-0375">Hydrogen ion transport</keyword>
<dbReference type="GO" id="GO:0030672">
    <property type="term" value="C:synaptic vesicle membrane"/>
    <property type="evidence" value="ECO:0007669"/>
    <property type="project" value="UniProtKB-SubCell"/>
</dbReference>
<feature type="transmembrane region" description="Helical" evidence="14">
    <location>
        <begin position="525"/>
        <end position="549"/>
    </location>
</feature>
<accession>A0A2J8KFT9</accession>
<organism evidence="15 16">
    <name type="scientific">Pan troglodytes</name>
    <name type="common">Chimpanzee</name>
    <dbReference type="NCBI Taxonomy" id="9598"/>
    <lineage>
        <taxon>Eukaryota</taxon>
        <taxon>Metazoa</taxon>
        <taxon>Chordata</taxon>
        <taxon>Craniata</taxon>
        <taxon>Vertebrata</taxon>
        <taxon>Euteleostomi</taxon>
        <taxon>Mammalia</taxon>
        <taxon>Eutheria</taxon>
        <taxon>Euarchontoglires</taxon>
        <taxon>Primates</taxon>
        <taxon>Haplorrhini</taxon>
        <taxon>Catarrhini</taxon>
        <taxon>Hominidae</taxon>
        <taxon>Pan</taxon>
    </lineage>
</organism>
<evidence type="ECO:0000256" key="14">
    <source>
        <dbReference type="RuleBase" id="RU361189"/>
    </source>
</evidence>
<evidence type="ECO:0000256" key="1">
    <source>
        <dbReference type="ARBA" id="ARBA00004223"/>
    </source>
</evidence>
<dbReference type="Pfam" id="PF01496">
    <property type="entry name" value="V_ATPase_I"/>
    <property type="match status" value="2"/>
</dbReference>
<dbReference type="GO" id="GO:0046961">
    <property type="term" value="F:proton-transporting ATPase activity, rotational mechanism"/>
    <property type="evidence" value="ECO:0007669"/>
    <property type="project" value="InterPro"/>
</dbReference>
<keyword evidence="4 14" id="KW-0813">Transport</keyword>
<dbReference type="InterPro" id="IPR002490">
    <property type="entry name" value="V-ATPase_116kDa_su"/>
</dbReference>
<feature type="transmembrane region" description="Helical" evidence="14">
    <location>
        <begin position="721"/>
        <end position="744"/>
    </location>
</feature>
<evidence type="ECO:0000256" key="13">
    <source>
        <dbReference type="ARBA" id="ARBA00046407"/>
    </source>
</evidence>
<keyword evidence="5 14" id="KW-0812">Transmembrane</keyword>
<comment type="function">
    <text evidence="14">Essential component of the vacuolar proton pump (V-ATPase), a multimeric enzyme that catalyzes the translocation of protons across the membranes. Required for assembly and activity of the V-ATPase.</text>
</comment>
<evidence type="ECO:0000256" key="6">
    <source>
        <dbReference type="ARBA" id="ARBA00022781"/>
    </source>
</evidence>
<dbReference type="Proteomes" id="UP000236370">
    <property type="component" value="Unassembled WGS sequence"/>
</dbReference>
<evidence type="ECO:0000256" key="11">
    <source>
        <dbReference type="ARBA" id="ARBA00023329"/>
    </source>
</evidence>
<dbReference type="GO" id="GO:0030665">
    <property type="term" value="C:clathrin-coated vesicle membrane"/>
    <property type="evidence" value="ECO:0007669"/>
    <property type="project" value="UniProtKB-SubCell"/>
</dbReference>
<feature type="transmembrane region" description="Helical" evidence="14">
    <location>
        <begin position="358"/>
        <end position="382"/>
    </location>
</feature>
<evidence type="ECO:0000256" key="4">
    <source>
        <dbReference type="ARBA" id="ARBA00022448"/>
    </source>
</evidence>